<dbReference type="AlphaFoldDB" id="A0A148KMK6"/>
<dbReference type="Proteomes" id="UP000070299">
    <property type="component" value="Unassembled WGS sequence"/>
</dbReference>
<sequence>MYLQIVEQITSKVLIGDWPADMPLPSIRELAASTQVSVITVKRAYLELERAGVIVTQAGKGSYVSANTDLNQQLRRQEFEQQLADTINLGKQLQLSDEQIIDCVAQQLLMQTSLKSGVKAGEQ</sequence>
<dbReference type="STRING" id="1799789.AX660_21155"/>
<comment type="caution">
    <text evidence="5">The sequence shown here is derived from an EMBL/GenBank/DDBJ whole genome shotgun (WGS) entry which is preliminary data.</text>
</comment>
<evidence type="ECO:0000256" key="1">
    <source>
        <dbReference type="ARBA" id="ARBA00023015"/>
    </source>
</evidence>
<proteinExistence type="predicted"/>
<evidence type="ECO:0000313" key="5">
    <source>
        <dbReference type="EMBL" id="KXI27511.1"/>
    </source>
</evidence>
<evidence type="ECO:0000256" key="2">
    <source>
        <dbReference type="ARBA" id="ARBA00023125"/>
    </source>
</evidence>
<protein>
    <recommendedName>
        <fullName evidence="4">HTH gntR-type domain-containing protein</fullName>
    </recommendedName>
</protein>
<name>A0A148KMK6_9ALTE</name>
<dbReference type="OrthoDB" id="5450856at2"/>
<organism evidence="5 6">
    <name type="scientific">Paraglaciecola hydrolytica</name>
    <dbReference type="NCBI Taxonomy" id="1799789"/>
    <lineage>
        <taxon>Bacteria</taxon>
        <taxon>Pseudomonadati</taxon>
        <taxon>Pseudomonadota</taxon>
        <taxon>Gammaproteobacteria</taxon>
        <taxon>Alteromonadales</taxon>
        <taxon>Alteromonadaceae</taxon>
        <taxon>Paraglaciecola</taxon>
    </lineage>
</organism>
<feature type="domain" description="HTH gntR-type" evidence="4">
    <location>
        <begin position="1"/>
        <end position="67"/>
    </location>
</feature>
<dbReference type="SMART" id="SM00345">
    <property type="entry name" value="HTH_GNTR"/>
    <property type="match status" value="1"/>
</dbReference>
<dbReference type="PANTHER" id="PTHR38445">
    <property type="entry name" value="HTH-TYPE TRANSCRIPTIONAL REPRESSOR YTRA"/>
    <property type="match status" value="1"/>
</dbReference>
<accession>A0A148KMK6</accession>
<dbReference type="SUPFAM" id="SSF46785">
    <property type="entry name" value="Winged helix' DNA-binding domain"/>
    <property type="match status" value="1"/>
</dbReference>
<reference evidence="6" key="1">
    <citation type="submission" date="2016-02" db="EMBL/GenBank/DDBJ databases">
        <authorList>
            <person name="Schultz-Johansen M."/>
            <person name="Glaring M.A."/>
            <person name="Bech P.K."/>
            <person name="Stougaard P."/>
        </authorList>
    </citation>
    <scope>NUCLEOTIDE SEQUENCE [LARGE SCALE GENOMIC DNA]</scope>
    <source>
        <strain evidence="6">S66</strain>
    </source>
</reference>
<keyword evidence="6" id="KW-1185">Reference proteome</keyword>
<dbReference type="PROSITE" id="PS50949">
    <property type="entry name" value="HTH_GNTR"/>
    <property type="match status" value="1"/>
</dbReference>
<dbReference type="InterPro" id="IPR036390">
    <property type="entry name" value="WH_DNA-bd_sf"/>
</dbReference>
<dbReference type="GO" id="GO:0003677">
    <property type="term" value="F:DNA binding"/>
    <property type="evidence" value="ECO:0007669"/>
    <property type="project" value="UniProtKB-KW"/>
</dbReference>
<dbReference type="Pfam" id="PF00392">
    <property type="entry name" value="GntR"/>
    <property type="match status" value="1"/>
</dbReference>
<evidence type="ECO:0000256" key="3">
    <source>
        <dbReference type="ARBA" id="ARBA00023163"/>
    </source>
</evidence>
<dbReference type="CDD" id="cd07377">
    <property type="entry name" value="WHTH_GntR"/>
    <property type="match status" value="1"/>
</dbReference>
<dbReference type="GO" id="GO:0003700">
    <property type="term" value="F:DNA-binding transcription factor activity"/>
    <property type="evidence" value="ECO:0007669"/>
    <property type="project" value="InterPro"/>
</dbReference>
<dbReference type="Gene3D" id="1.10.10.10">
    <property type="entry name" value="Winged helix-like DNA-binding domain superfamily/Winged helix DNA-binding domain"/>
    <property type="match status" value="1"/>
</dbReference>
<keyword evidence="1" id="KW-0805">Transcription regulation</keyword>
<keyword evidence="3" id="KW-0804">Transcription</keyword>
<dbReference type="InterPro" id="IPR000524">
    <property type="entry name" value="Tscrpt_reg_HTH_GntR"/>
</dbReference>
<evidence type="ECO:0000259" key="4">
    <source>
        <dbReference type="PROSITE" id="PS50949"/>
    </source>
</evidence>
<evidence type="ECO:0000313" key="6">
    <source>
        <dbReference type="Proteomes" id="UP000070299"/>
    </source>
</evidence>
<dbReference type="PANTHER" id="PTHR38445:SF9">
    <property type="entry name" value="HTH-TYPE TRANSCRIPTIONAL REPRESSOR YTRA"/>
    <property type="match status" value="1"/>
</dbReference>
<gene>
    <name evidence="5" type="ORF">AX660_21155</name>
</gene>
<keyword evidence="2" id="KW-0238">DNA-binding</keyword>
<dbReference type="InterPro" id="IPR036388">
    <property type="entry name" value="WH-like_DNA-bd_sf"/>
</dbReference>
<dbReference type="EMBL" id="LSNE01000011">
    <property type="protein sequence ID" value="KXI27511.1"/>
    <property type="molecule type" value="Genomic_DNA"/>
</dbReference>